<dbReference type="InterPro" id="IPR007492">
    <property type="entry name" value="LytTR_DNA-bd_dom"/>
</dbReference>
<dbReference type="InterPro" id="IPR046947">
    <property type="entry name" value="LytR-like"/>
</dbReference>
<evidence type="ECO:0000313" key="5">
    <source>
        <dbReference type="Proteomes" id="UP000414233"/>
    </source>
</evidence>
<dbReference type="GO" id="GO:0003677">
    <property type="term" value="F:DNA binding"/>
    <property type="evidence" value="ECO:0007669"/>
    <property type="project" value="InterPro"/>
</dbReference>
<dbReference type="PROSITE" id="PS50930">
    <property type="entry name" value="HTH_LYTTR"/>
    <property type="match status" value="1"/>
</dbReference>
<organism evidence="4 5">
    <name type="scientific">Pandoraea terrae</name>
    <dbReference type="NCBI Taxonomy" id="1537710"/>
    <lineage>
        <taxon>Bacteria</taxon>
        <taxon>Pseudomonadati</taxon>
        <taxon>Pseudomonadota</taxon>
        <taxon>Betaproteobacteria</taxon>
        <taxon>Burkholderiales</taxon>
        <taxon>Burkholderiaceae</taxon>
        <taxon>Pandoraea</taxon>
    </lineage>
</organism>
<evidence type="ECO:0000256" key="1">
    <source>
        <dbReference type="PROSITE-ProRule" id="PRU00169"/>
    </source>
</evidence>
<dbReference type="InterPro" id="IPR011006">
    <property type="entry name" value="CheY-like_superfamily"/>
</dbReference>
<dbReference type="Proteomes" id="UP000414233">
    <property type="component" value="Unassembled WGS sequence"/>
</dbReference>
<dbReference type="PANTHER" id="PTHR37299:SF1">
    <property type="entry name" value="STAGE 0 SPORULATION PROTEIN A HOMOLOG"/>
    <property type="match status" value="1"/>
</dbReference>
<keyword evidence="5" id="KW-1185">Reference proteome</keyword>
<dbReference type="OrthoDB" id="236568at2"/>
<feature type="modified residue" description="4-aspartylphosphate" evidence="1">
    <location>
        <position position="57"/>
    </location>
</feature>
<dbReference type="Pfam" id="PF04397">
    <property type="entry name" value="LytTR"/>
    <property type="match status" value="1"/>
</dbReference>
<dbReference type="InterPro" id="IPR001789">
    <property type="entry name" value="Sig_transdc_resp-reg_receiver"/>
</dbReference>
<dbReference type="EMBL" id="CABPRZ010000014">
    <property type="protein sequence ID" value="VVE27366.1"/>
    <property type="molecule type" value="Genomic_DNA"/>
</dbReference>
<dbReference type="Pfam" id="PF00072">
    <property type="entry name" value="Response_reg"/>
    <property type="match status" value="1"/>
</dbReference>
<gene>
    <name evidence="4" type="ORF">PTE30175_03375</name>
</gene>
<proteinExistence type="predicted"/>
<dbReference type="SMART" id="SM00850">
    <property type="entry name" value="LytTR"/>
    <property type="match status" value="1"/>
</dbReference>
<feature type="domain" description="HTH LytTR-type" evidence="3">
    <location>
        <begin position="172"/>
        <end position="272"/>
    </location>
</feature>
<protein>
    <submittedName>
        <fullName evidence="4">Response regulator, lytTr family protein</fullName>
    </submittedName>
</protein>
<dbReference type="Gene3D" id="3.40.50.2300">
    <property type="match status" value="1"/>
</dbReference>
<dbReference type="SMART" id="SM00448">
    <property type="entry name" value="REC"/>
    <property type="match status" value="1"/>
</dbReference>
<accession>A0A5E4WWU9</accession>
<dbReference type="PROSITE" id="PS50110">
    <property type="entry name" value="RESPONSE_REGULATORY"/>
    <property type="match status" value="1"/>
</dbReference>
<dbReference type="SUPFAM" id="SSF52172">
    <property type="entry name" value="CheY-like"/>
    <property type="match status" value="1"/>
</dbReference>
<dbReference type="AlphaFoldDB" id="A0A5E4WWU9"/>
<dbReference type="GO" id="GO:0000156">
    <property type="term" value="F:phosphorelay response regulator activity"/>
    <property type="evidence" value="ECO:0007669"/>
    <property type="project" value="InterPro"/>
</dbReference>
<dbReference type="PANTHER" id="PTHR37299">
    <property type="entry name" value="TRANSCRIPTIONAL REGULATOR-RELATED"/>
    <property type="match status" value="1"/>
</dbReference>
<dbReference type="Gene3D" id="2.40.50.1020">
    <property type="entry name" value="LytTr DNA-binding domain"/>
    <property type="match status" value="1"/>
</dbReference>
<evidence type="ECO:0000259" key="2">
    <source>
        <dbReference type="PROSITE" id="PS50110"/>
    </source>
</evidence>
<evidence type="ECO:0000313" key="4">
    <source>
        <dbReference type="EMBL" id="VVE27366.1"/>
    </source>
</evidence>
<reference evidence="4 5" key="1">
    <citation type="submission" date="2019-08" db="EMBL/GenBank/DDBJ databases">
        <authorList>
            <person name="Peeters C."/>
        </authorList>
    </citation>
    <scope>NUCLEOTIDE SEQUENCE [LARGE SCALE GENOMIC DNA]</scope>
    <source>
        <strain evidence="4 5">LMG 30175</strain>
    </source>
</reference>
<evidence type="ECO:0000259" key="3">
    <source>
        <dbReference type="PROSITE" id="PS50930"/>
    </source>
</evidence>
<dbReference type="RefSeq" id="WP_150698213.1">
    <property type="nucleotide sequence ID" value="NZ_CABPRZ010000014.1"/>
</dbReference>
<sequence>MTAPLALIAEDEPLLAASLHAALAQAWPELRFLPAAADGVSAIASIAASQPDIVFLDIAMPGATGLDVARACAALSHPPQIVFVTAYDRFALDAFDAAAVDYLLKPVEPARLAQTVARLRARLATPDVAALDRVVHALARQWDAGPRAEKGTPPGTARETNDVADYLRYVRASIGGEIRIVPVEDVCYFEAADKYVTVATPDGDLLIRTSLRELLPQLDPNRFWQVHRSTLVNVADVVSAQHSPLGRMTLKLRRRKDRVAVSRQYAHLFRQM</sequence>
<keyword evidence="1" id="KW-0597">Phosphoprotein</keyword>
<name>A0A5E4WWU9_9BURK</name>
<feature type="domain" description="Response regulatory" evidence="2">
    <location>
        <begin position="5"/>
        <end position="120"/>
    </location>
</feature>